<protein>
    <submittedName>
        <fullName evidence="2">Uncharacterized protein</fullName>
    </submittedName>
</protein>
<feature type="region of interest" description="Disordered" evidence="1">
    <location>
        <begin position="146"/>
        <end position="180"/>
    </location>
</feature>
<gene>
    <name evidence="2" type="ORF">AAW51_2931</name>
</gene>
<dbReference type="KEGG" id="pbh:AAW51_2931"/>
<organism evidence="2 3">
    <name type="scientific">Caldimonas brevitalea</name>
    <dbReference type="NCBI Taxonomy" id="413882"/>
    <lineage>
        <taxon>Bacteria</taxon>
        <taxon>Pseudomonadati</taxon>
        <taxon>Pseudomonadota</taxon>
        <taxon>Betaproteobacteria</taxon>
        <taxon>Burkholderiales</taxon>
        <taxon>Sphaerotilaceae</taxon>
        <taxon>Caldimonas</taxon>
    </lineage>
</organism>
<evidence type="ECO:0000313" key="3">
    <source>
        <dbReference type="Proteomes" id="UP000035352"/>
    </source>
</evidence>
<name>A0A0G3BJQ9_9BURK</name>
<keyword evidence="3" id="KW-1185">Reference proteome</keyword>
<evidence type="ECO:0000313" key="2">
    <source>
        <dbReference type="EMBL" id="AKJ29622.1"/>
    </source>
</evidence>
<dbReference type="Proteomes" id="UP000035352">
    <property type="component" value="Chromosome"/>
</dbReference>
<sequence length="180" mass="19580">MTQQLKTAWIERCAARLLALRPSMRSEHALVVARQRWEHQSALDPESAADSELRWEDATSHTASDADVIEGPAFRSAGIGVVPLAIGRGHDYFAAARLEGEAASGNWTKRPIWTQRAYLHPSEALDAARWLAQALIEGGVRRASERARALPSLDPVTPRRDSSPAAAANDCPPLEAAADR</sequence>
<dbReference type="RefSeq" id="WP_047195192.1">
    <property type="nucleotide sequence ID" value="NZ_CP011371.1"/>
</dbReference>
<proteinExistence type="predicted"/>
<dbReference type="AlphaFoldDB" id="A0A0G3BJQ9"/>
<dbReference type="EMBL" id="CP011371">
    <property type="protein sequence ID" value="AKJ29622.1"/>
    <property type="molecule type" value="Genomic_DNA"/>
</dbReference>
<reference evidence="2 3" key="1">
    <citation type="submission" date="2015-05" db="EMBL/GenBank/DDBJ databases">
        <authorList>
            <person name="Tang B."/>
            <person name="Yu Y."/>
        </authorList>
    </citation>
    <scope>NUCLEOTIDE SEQUENCE [LARGE SCALE GENOMIC DNA]</scope>
    <source>
        <strain evidence="2 3">DSM 7029</strain>
    </source>
</reference>
<accession>A0A0G3BJQ9</accession>
<evidence type="ECO:0000256" key="1">
    <source>
        <dbReference type="SAM" id="MobiDB-lite"/>
    </source>
</evidence>